<feature type="domain" description="Carbohydrate kinase PfkB" evidence="1">
    <location>
        <begin position="13"/>
        <end position="304"/>
    </location>
</feature>
<dbReference type="AlphaFoldDB" id="A0AAD4NFS7"/>
<sequence>MGGDNRNSSKKPILIVGLCCMDIVNFVDKYPEEDSDTRVFEQTTCLGGNAANSITVLHQLEANCELFASLPKNNSILKTLIHNAGFNIERCLEREDCEVPVSTVIANRTNGTRTILHYRGSMPELSCEEFIAAYADRINQYGWIHFEGRNFDEVAKMMTYVLSHRKNEYPKISVELEKVRPYPYFEQLVPQPNVVFMSKDFARAQGWNSMSEAVLSFQSKYISANLAIICPWGDQGVAGRESPSSSLIIQQAFTPEIVMDTLGAGDCFLGACLYYLNGEHNLQTVLEKASQIAGKKCGMKGLTNLDLHSFVAH</sequence>
<dbReference type="GO" id="GO:0016301">
    <property type="term" value="F:kinase activity"/>
    <property type="evidence" value="ECO:0007669"/>
    <property type="project" value="UniProtKB-KW"/>
</dbReference>
<dbReference type="SUPFAM" id="SSF53613">
    <property type="entry name" value="Ribokinase-like"/>
    <property type="match status" value="1"/>
</dbReference>
<evidence type="ECO:0000313" key="3">
    <source>
        <dbReference type="Proteomes" id="UP001201812"/>
    </source>
</evidence>
<proteinExistence type="predicted"/>
<organism evidence="2 3">
    <name type="scientific">Ditylenchus destructor</name>
    <dbReference type="NCBI Taxonomy" id="166010"/>
    <lineage>
        <taxon>Eukaryota</taxon>
        <taxon>Metazoa</taxon>
        <taxon>Ecdysozoa</taxon>
        <taxon>Nematoda</taxon>
        <taxon>Chromadorea</taxon>
        <taxon>Rhabditida</taxon>
        <taxon>Tylenchina</taxon>
        <taxon>Tylenchomorpha</taxon>
        <taxon>Sphaerularioidea</taxon>
        <taxon>Anguinidae</taxon>
        <taxon>Anguininae</taxon>
        <taxon>Ditylenchus</taxon>
    </lineage>
</organism>
<comment type="caution">
    <text evidence="2">The sequence shown here is derived from an EMBL/GenBank/DDBJ whole genome shotgun (WGS) entry which is preliminary data.</text>
</comment>
<evidence type="ECO:0000313" key="2">
    <source>
        <dbReference type="EMBL" id="KAI1723613.1"/>
    </source>
</evidence>
<dbReference type="EMBL" id="JAKKPZ010000003">
    <property type="protein sequence ID" value="KAI1723613.1"/>
    <property type="molecule type" value="Genomic_DNA"/>
</dbReference>
<dbReference type="PANTHER" id="PTHR42774:SF3">
    <property type="entry name" value="KETOHEXOKINASE"/>
    <property type="match status" value="1"/>
</dbReference>
<dbReference type="Gene3D" id="3.40.1190.20">
    <property type="match status" value="1"/>
</dbReference>
<dbReference type="InterPro" id="IPR011611">
    <property type="entry name" value="PfkB_dom"/>
</dbReference>
<name>A0AAD4NFS7_9BILA</name>
<reference evidence="2" key="1">
    <citation type="submission" date="2022-01" db="EMBL/GenBank/DDBJ databases">
        <title>Genome Sequence Resource for Two Populations of Ditylenchus destructor, the Migratory Endoparasitic Phytonematode.</title>
        <authorList>
            <person name="Zhang H."/>
            <person name="Lin R."/>
            <person name="Xie B."/>
        </authorList>
    </citation>
    <scope>NUCLEOTIDE SEQUENCE</scope>
    <source>
        <strain evidence="2">BazhouSP</strain>
    </source>
</reference>
<keyword evidence="3" id="KW-1185">Reference proteome</keyword>
<evidence type="ECO:0000259" key="1">
    <source>
        <dbReference type="Pfam" id="PF00294"/>
    </source>
</evidence>
<dbReference type="GO" id="GO:0006796">
    <property type="term" value="P:phosphate-containing compound metabolic process"/>
    <property type="evidence" value="ECO:0007669"/>
    <property type="project" value="UniProtKB-ARBA"/>
</dbReference>
<dbReference type="PANTHER" id="PTHR42774">
    <property type="entry name" value="PHOSPHOTRANSFERASE SYSTEM TRANSPORT PROTEIN"/>
    <property type="match status" value="1"/>
</dbReference>
<keyword evidence="2" id="KW-0418">Kinase</keyword>
<accession>A0AAD4NFS7</accession>
<dbReference type="InterPro" id="IPR052562">
    <property type="entry name" value="Ketohexokinase-related"/>
</dbReference>
<protein>
    <submittedName>
        <fullName evidence="2">PfkB family carbohydrate kinase domain-containing protein</fullName>
    </submittedName>
</protein>
<gene>
    <name evidence="2" type="ORF">DdX_03777</name>
</gene>
<dbReference type="Pfam" id="PF00294">
    <property type="entry name" value="PfkB"/>
    <property type="match status" value="1"/>
</dbReference>
<keyword evidence="2" id="KW-0808">Transferase</keyword>
<dbReference type="Proteomes" id="UP001201812">
    <property type="component" value="Unassembled WGS sequence"/>
</dbReference>
<dbReference type="InterPro" id="IPR029056">
    <property type="entry name" value="Ribokinase-like"/>
</dbReference>